<dbReference type="CDD" id="cd07176">
    <property type="entry name" value="terB"/>
    <property type="match status" value="1"/>
</dbReference>
<feature type="domain" description="TerB N-terminal" evidence="3">
    <location>
        <begin position="183"/>
        <end position="391"/>
    </location>
</feature>
<sequence>MMAVGIQALPTLVAAAQSDGVGGALCCVVVFGLGAWGGIVWLNKLNAQWKAAQQARSGVQPTAASSPAAPSPDASTISLRFETASAPKLSPGLEVRIPDEPQPEVRHTPQVHASTASAPATPRVEPAPASKLIELPPHVERAPTVEATPRQDSAASTAPARVIEPAATPTLWPPVAGKTEWIPPGQSIAVAGYTLKDGMVYVGGRLRAVNAPGTEPALINPRLEVASRPNRDGKGMKYWPSYSDISPASRAGYLEWLASGRRNPTAYIGYVFLFFYGLERRALIELGTDPAALAEARLIEDEVQRLLEIHAENGSFRSYASAFLDVLRVRRTGEDGLLKEVPQFTLRHAGAASFDVRVAAGTAATKGLPLPADWALAWAVEASDTKLRTPAIRCPEEFQALFHARYQRDHGAGIIPRAKKSQVEARYQPASASFAGMVRLVSTSVSEASETSLKPVRELIEDCCESLESYSRWVGKNPEARNSMSALALLPPELTTSMEGGSDVQALRALLREALGSKPSAPVAATEMLKHWPTATSGKLSRSEAVGLAQALEKLGYGMEPDPRMGGALLSADESAQLFALPPDSPSAPTPSYLSALAMLHLAAAVATADGVVSLDEVTRMEALVEAAQGLLASEKARLRAHVAWLLTRPASSAGHKKRVEALTPEARTSLGNLLVEVAVADGSVSPQEIKTLSKLYAMLGLDESTVYSRVHAATAPRPTAATEPVPMRLAGAPEKGFDIPAPPPEKNERLALDMRTVQAKLAETAAVSSLLGSIFADEEAPPPPAPTPPPTTEAGVAGLDALHTSLLRALVAKPEWPRPEVEKLASGLGLLPEGALDVINDAAFEVCGEPLIEGDETLQLNEQAVKEMMS</sequence>
<feature type="compositionally biased region" description="Pro residues" evidence="1">
    <location>
        <begin position="782"/>
        <end position="792"/>
    </location>
</feature>
<gene>
    <name evidence="5" type="ORF">JY572_38650</name>
</gene>
<keyword evidence="6" id="KW-1185">Reference proteome</keyword>
<organism evidence="5 6">
    <name type="scientific">Myxococcus landrumensis</name>
    <dbReference type="NCBI Taxonomy" id="2813577"/>
    <lineage>
        <taxon>Bacteria</taxon>
        <taxon>Pseudomonadati</taxon>
        <taxon>Myxococcota</taxon>
        <taxon>Myxococcia</taxon>
        <taxon>Myxococcales</taxon>
        <taxon>Cystobacterineae</taxon>
        <taxon>Myxococcaceae</taxon>
        <taxon>Myxococcus</taxon>
    </lineage>
</organism>
<evidence type="ECO:0000259" key="2">
    <source>
        <dbReference type="Pfam" id="PF05099"/>
    </source>
</evidence>
<dbReference type="InterPro" id="IPR028932">
    <property type="entry name" value="TerB-C"/>
</dbReference>
<feature type="domain" description="TerB-C" evidence="4">
    <location>
        <begin position="746"/>
        <end position="868"/>
    </location>
</feature>
<feature type="region of interest" description="Disordered" evidence="1">
    <location>
        <begin position="777"/>
        <end position="797"/>
    </location>
</feature>
<dbReference type="Gene3D" id="1.10.3680.10">
    <property type="entry name" value="TerB-like"/>
    <property type="match status" value="1"/>
</dbReference>
<evidence type="ECO:0000256" key="1">
    <source>
        <dbReference type="SAM" id="MobiDB-lite"/>
    </source>
</evidence>
<evidence type="ECO:0000313" key="5">
    <source>
        <dbReference type="EMBL" id="QSQ14169.1"/>
    </source>
</evidence>
<dbReference type="InterPro" id="IPR025266">
    <property type="entry name" value="TerB_N"/>
</dbReference>
<dbReference type="Proteomes" id="UP000663090">
    <property type="component" value="Chromosome"/>
</dbReference>
<dbReference type="Pfam" id="PF13208">
    <property type="entry name" value="TerB_N"/>
    <property type="match status" value="1"/>
</dbReference>
<dbReference type="Pfam" id="PF15615">
    <property type="entry name" value="TerB_C"/>
    <property type="match status" value="1"/>
</dbReference>
<feature type="domain" description="Co-chaperone DjlA N-terminal" evidence="2">
    <location>
        <begin position="597"/>
        <end position="706"/>
    </location>
</feature>
<dbReference type="EMBL" id="CP071091">
    <property type="protein sequence ID" value="QSQ14169.1"/>
    <property type="molecule type" value="Genomic_DNA"/>
</dbReference>
<feature type="compositionally biased region" description="Basic and acidic residues" evidence="1">
    <location>
        <begin position="96"/>
        <end position="107"/>
    </location>
</feature>
<dbReference type="RefSeq" id="WP_206715963.1">
    <property type="nucleotide sequence ID" value="NZ_CP071091.1"/>
</dbReference>
<evidence type="ECO:0000259" key="4">
    <source>
        <dbReference type="Pfam" id="PF15615"/>
    </source>
</evidence>
<protein>
    <submittedName>
        <fullName evidence="5">TerB N-terminal domain-containing protein</fullName>
    </submittedName>
</protein>
<name>A0ABX7N6W8_9BACT</name>
<dbReference type="Pfam" id="PF05099">
    <property type="entry name" value="TerB"/>
    <property type="match status" value="1"/>
</dbReference>
<accession>A0ABX7N6W8</accession>
<reference evidence="5 6" key="1">
    <citation type="submission" date="2021-02" db="EMBL/GenBank/DDBJ databases">
        <title>De Novo genome assembly of isolated myxobacteria.</title>
        <authorList>
            <person name="Stevens D.C."/>
        </authorList>
    </citation>
    <scope>NUCLEOTIDE SEQUENCE [LARGE SCALE GENOMIC DNA]</scope>
    <source>
        <strain evidence="5 6">SCHIC003</strain>
    </source>
</reference>
<evidence type="ECO:0000259" key="3">
    <source>
        <dbReference type="Pfam" id="PF13208"/>
    </source>
</evidence>
<dbReference type="InterPro" id="IPR007791">
    <property type="entry name" value="DjlA_N"/>
</dbReference>
<dbReference type="InterPro" id="IPR029024">
    <property type="entry name" value="TerB-like"/>
</dbReference>
<feature type="region of interest" description="Disordered" evidence="1">
    <location>
        <begin position="89"/>
        <end position="125"/>
    </location>
</feature>
<evidence type="ECO:0000313" key="6">
    <source>
        <dbReference type="Proteomes" id="UP000663090"/>
    </source>
</evidence>
<dbReference type="SUPFAM" id="SSF158682">
    <property type="entry name" value="TerB-like"/>
    <property type="match status" value="1"/>
</dbReference>
<proteinExistence type="predicted"/>